<comment type="similarity">
    <text evidence="1 4">Belongs to the short-chain dehydrogenases/reductases (SDR) family.</text>
</comment>
<keyword evidence="3" id="KW-0560">Oxidoreductase</keyword>
<dbReference type="PRINTS" id="PR00080">
    <property type="entry name" value="SDRFAMILY"/>
</dbReference>
<name>A0AAP6JEQ1_9GAMM</name>
<dbReference type="SUPFAM" id="SSF51735">
    <property type="entry name" value="NAD(P)-binding Rossmann-fold domains"/>
    <property type="match status" value="1"/>
</dbReference>
<accession>A0AAP6JEQ1</accession>
<dbReference type="AlphaFoldDB" id="A0AAP6JEQ1"/>
<dbReference type="EMBL" id="JAYGII010000013">
    <property type="protein sequence ID" value="MEA5445636.1"/>
    <property type="molecule type" value="Genomic_DNA"/>
</dbReference>
<keyword evidence="2" id="KW-0521">NADP</keyword>
<dbReference type="InterPro" id="IPR036291">
    <property type="entry name" value="NAD(P)-bd_dom_sf"/>
</dbReference>
<proteinExistence type="inferred from homology"/>
<organism evidence="5 6">
    <name type="scientific">Natronospira elongata</name>
    <dbReference type="NCBI Taxonomy" id="3110268"/>
    <lineage>
        <taxon>Bacteria</taxon>
        <taxon>Pseudomonadati</taxon>
        <taxon>Pseudomonadota</taxon>
        <taxon>Gammaproteobacteria</taxon>
        <taxon>Natronospirales</taxon>
        <taxon>Natronospiraceae</taxon>
        <taxon>Natronospira</taxon>
    </lineage>
</organism>
<evidence type="ECO:0000256" key="2">
    <source>
        <dbReference type="ARBA" id="ARBA00022857"/>
    </source>
</evidence>
<evidence type="ECO:0000256" key="3">
    <source>
        <dbReference type="ARBA" id="ARBA00023002"/>
    </source>
</evidence>
<evidence type="ECO:0000256" key="1">
    <source>
        <dbReference type="ARBA" id="ARBA00006484"/>
    </source>
</evidence>
<evidence type="ECO:0000313" key="6">
    <source>
        <dbReference type="Proteomes" id="UP001302316"/>
    </source>
</evidence>
<dbReference type="Proteomes" id="UP001302316">
    <property type="component" value="Unassembled WGS sequence"/>
</dbReference>
<reference evidence="5 6" key="1">
    <citation type="submission" date="2023-12" db="EMBL/GenBank/DDBJ databases">
        <title>Whole-genome sequencing of halo(alkali)philic microorganisms from hypersaline lakes.</title>
        <authorList>
            <person name="Sorokin D.Y."/>
            <person name="Merkel A.Y."/>
            <person name="Messina E."/>
            <person name="Yakimov M."/>
        </authorList>
    </citation>
    <scope>NUCLEOTIDE SEQUENCE [LARGE SCALE GENOMIC DNA]</scope>
    <source>
        <strain evidence="5 6">AB-CW1</strain>
    </source>
</reference>
<evidence type="ECO:0000313" key="5">
    <source>
        <dbReference type="EMBL" id="MEA5445636.1"/>
    </source>
</evidence>
<dbReference type="PANTHER" id="PTHR43963">
    <property type="entry name" value="CARBONYL REDUCTASE 1-RELATED"/>
    <property type="match status" value="1"/>
</dbReference>
<dbReference type="PRINTS" id="PR00081">
    <property type="entry name" value="GDHRDH"/>
</dbReference>
<dbReference type="GO" id="GO:0016491">
    <property type="term" value="F:oxidoreductase activity"/>
    <property type="evidence" value="ECO:0007669"/>
    <property type="project" value="UniProtKB-KW"/>
</dbReference>
<keyword evidence="6" id="KW-1185">Reference proteome</keyword>
<protein>
    <submittedName>
        <fullName evidence="5">SDR family NAD(P)-dependent oxidoreductase</fullName>
    </submittedName>
</protein>
<dbReference type="Gene3D" id="3.40.50.720">
    <property type="entry name" value="NAD(P)-binding Rossmann-like Domain"/>
    <property type="match status" value="1"/>
</dbReference>
<dbReference type="InterPro" id="IPR002347">
    <property type="entry name" value="SDR_fam"/>
</dbReference>
<dbReference type="RefSeq" id="WP_346051281.1">
    <property type="nucleotide sequence ID" value="NZ_JAYGII010000013.1"/>
</dbReference>
<evidence type="ECO:0000256" key="4">
    <source>
        <dbReference type="RuleBase" id="RU000363"/>
    </source>
</evidence>
<comment type="caution">
    <text evidence="5">The sequence shown here is derived from an EMBL/GenBank/DDBJ whole genome shotgun (WGS) entry which is preliminary data.</text>
</comment>
<dbReference type="PANTHER" id="PTHR43963:SF6">
    <property type="entry name" value="CHAIN DEHYDROGENASE FAMILY PROTEIN, PUTATIVE (AFU_ORTHOLOGUE AFUA_3G15350)-RELATED"/>
    <property type="match status" value="1"/>
</dbReference>
<sequence>MQSKIAVVTGANRGLGQATARALAEQGYHVIACARDSESGTRAVESMQADKLSVELRVVDVTSADQVRDLGRYIRETYKRVDVLVNNAGLILETRQAGGERSANPLLVSPMTIMETVNTNTLGALRMIQALALLMPEGGRIVNVSSGMGQLSDMDGGWLGYRLSKTALNSITRVFATELAERGILVNSVCPGWVRTDLGGGDASRSIEEGIDTIVWLASDPEATESGGFWRDRARIEW</sequence>
<gene>
    <name evidence="5" type="ORF">VCB98_07385</name>
</gene>
<dbReference type="Pfam" id="PF00106">
    <property type="entry name" value="adh_short"/>
    <property type="match status" value="1"/>
</dbReference>